<dbReference type="InterPro" id="IPR008753">
    <property type="entry name" value="Peptidase_M13_N"/>
</dbReference>
<reference evidence="5" key="1">
    <citation type="journal article" date="2020" name="Cell">
        <title>Large-Scale Comparative Analyses of Tick Genomes Elucidate Their Genetic Diversity and Vector Capacities.</title>
        <authorList>
            <consortium name="Tick Genome and Microbiome Consortium (TIGMIC)"/>
            <person name="Jia N."/>
            <person name="Wang J."/>
            <person name="Shi W."/>
            <person name="Du L."/>
            <person name="Sun Y."/>
            <person name="Zhan W."/>
            <person name="Jiang J.F."/>
            <person name="Wang Q."/>
            <person name="Zhang B."/>
            <person name="Ji P."/>
            <person name="Bell-Sakyi L."/>
            <person name="Cui X.M."/>
            <person name="Yuan T.T."/>
            <person name="Jiang B.G."/>
            <person name="Yang W.F."/>
            <person name="Lam T.T."/>
            <person name="Chang Q.C."/>
            <person name="Ding S.J."/>
            <person name="Wang X.J."/>
            <person name="Zhu J.G."/>
            <person name="Ruan X.D."/>
            <person name="Zhao L."/>
            <person name="Wei J.T."/>
            <person name="Ye R.Z."/>
            <person name="Que T.C."/>
            <person name="Du C.H."/>
            <person name="Zhou Y.H."/>
            <person name="Cheng J.X."/>
            <person name="Dai P.F."/>
            <person name="Guo W.B."/>
            <person name="Han X.H."/>
            <person name="Huang E.J."/>
            <person name="Li L.F."/>
            <person name="Wei W."/>
            <person name="Gao Y.C."/>
            <person name="Liu J.Z."/>
            <person name="Shao H.Z."/>
            <person name="Wang X."/>
            <person name="Wang C.C."/>
            <person name="Yang T.C."/>
            <person name="Huo Q.B."/>
            <person name="Li W."/>
            <person name="Chen H.Y."/>
            <person name="Chen S.E."/>
            <person name="Zhou L.G."/>
            <person name="Ni X.B."/>
            <person name="Tian J.H."/>
            <person name="Sheng Y."/>
            <person name="Liu T."/>
            <person name="Pan Y.S."/>
            <person name="Xia L.Y."/>
            <person name="Li J."/>
            <person name="Zhao F."/>
            <person name="Cao W.C."/>
        </authorList>
    </citation>
    <scope>NUCLEOTIDE SEQUENCE</scope>
    <source>
        <strain evidence="5">Rmic-2018</strain>
    </source>
</reference>
<keyword evidence="6" id="KW-1185">Reference proteome</keyword>
<dbReference type="Pfam" id="PF05649">
    <property type="entry name" value="Peptidase_M13_N"/>
    <property type="match status" value="1"/>
</dbReference>
<proteinExistence type="inferred from homology"/>
<accession>A0A9J6DJX1</accession>
<dbReference type="VEuPathDB" id="VectorBase:LOC119178558"/>
<reference evidence="5" key="2">
    <citation type="submission" date="2021-09" db="EMBL/GenBank/DDBJ databases">
        <authorList>
            <person name="Jia N."/>
            <person name="Wang J."/>
            <person name="Shi W."/>
            <person name="Du L."/>
            <person name="Sun Y."/>
            <person name="Zhan W."/>
            <person name="Jiang J."/>
            <person name="Wang Q."/>
            <person name="Zhang B."/>
            <person name="Ji P."/>
            <person name="Sakyi L.B."/>
            <person name="Cui X."/>
            <person name="Yuan T."/>
            <person name="Jiang B."/>
            <person name="Yang W."/>
            <person name="Lam T.T.-Y."/>
            <person name="Chang Q."/>
            <person name="Ding S."/>
            <person name="Wang X."/>
            <person name="Zhu J."/>
            <person name="Ruan X."/>
            <person name="Zhao L."/>
            <person name="Wei J."/>
            <person name="Que T."/>
            <person name="Du C."/>
            <person name="Cheng J."/>
            <person name="Dai P."/>
            <person name="Han X."/>
            <person name="Huang E."/>
            <person name="Gao Y."/>
            <person name="Liu J."/>
            <person name="Shao H."/>
            <person name="Ye R."/>
            <person name="Li L."/>
            <person name="Wei W."/>
            <person name="Wang X."/>
            <person name="Wang C."/>
            <person name="Huo Q."/>
            <person name="Li W."/>
            <person name="Guo W."/>
            <person name="Chen H."/>
            <person name="Chen S."/>
            <person name="Zhou L."/>
            <person name="Zhou L."/>
            <person name="Ni X."/>
            <person name="Tian J."/>
            <person name="Zhou Y."/>
            <person name="Sheng Y."/>
            <person name="Liu T."/>
            <person name="Pan Y."/>
            <person name="Xia L."/>
            <person name="Li J."/>
            <person name="Zhao F."/>
            <person name="Cao W."/>
        </authorList>
    </citation>
    <scope>NUCLEOTIDE SEQUENCE</scope>
    <source>
        <strain evidence="5">Rmic-2018</strain>
        <tissue evidence="5">Larvae</tissue>
    </source>
</reference>
<dbReference type="PROSITE" id="PS51885">
    <property type="entry name" value="NEPRILYSIN"/>
    <property type="match status" value="1"/>
</dbReference>
<keyword evidence="3" id="KW-1133">Transmembrane helix</keyword>
<keyword evidence="3" id="KW-0812">Transmembrane</keyword>
<protein>
    <recommendedName>
        <fullName evidence="4">Peptidase M13 N-terminal domain-containing protein</fullName>
    </recommendedName>
</protein>
<sequence>MPNLVYVEIAKRPRERYEHGQRDKRLDFEQEIELPGVKGMPVSFLVFLLIVGFVVVGFVVMAAIKLVGAAVLPKKLEAYNCTTGACIVYGRFLIEGVRDDVHPCDDFYKHVCGKWDVNRVGISFLDYVRDRFYHAVVQAARATEIPRVGQTPAHKAAQFFRSCDDVLDRDQSGEAMTALNKGGITWPHEDAGEPDVLAAIFHASIDLFLPAVVHVSLIVEGAGQIRLHLRRAHSYDTLAEKQARLMALGQFDRYFELLRANFVSQNRSSVSIEDTARWERMITPELRRYASNAETVGVSVTMEQLESATRGSTRWTWRDAIGRHLGNASSNENVVVMIFGKAFLDTFFNLTRVHGERAMHRYVSWYAVQDIAKYANLELAINHYGSEDLARRVHSIHCARLTEMLVGVSFALPQLRMSLSADAARTISSMAQIVALVTDDHLNSRQNGTLGSLTAERSDASSHADERSGDNATAELPAFRSSEDALKNISDMSKAFLPNWILANKVRQNDAGEDTALGVEVNFTMPALANSRFYGRTVSLRPWLVLPPVFTPGLPPGFLYGGLGSELVSALIALDANHRESESWMKQGGNGPTSMPAKERYDSATLLFVVDVLVSALDYALSKNASGNEDYERIFVQWCYMRCGSPRDADLCNRPFKGTTVFSRVFACPDDRNVTFTTTAE</sequence>
<keyword evidence="3" id="KW-0472">Membrane</keyword>
<dbReference type="InterPro" id="IPR024079">
    <property type="entry name" value="MetalloPept_cat_dom_sf"/>
</dbReference>
<dbReference type="GO" id="GO:0005886">
    <property type="term" value="C:plasma membrane"/>
    <property type="evidence" value="ECO:0007669"/>
    <property type="project" value="TreeGrafter"/>
</dbReference>
<dbReference type="EMBL" id="JABSTU010000009">
    <property type="protein sequence ID" value="KAH8022418.1"/>
    <property type="molecule type" value="Genomic_DNA"/>
</dbReference>
<dbReference type="GO" id="GO:0016485">
    <property type="term" value="P:protein processing"/>
    <property type="evidence" value="ECO:0007669"/>
    <property type="project" value="TreeGrafter"/>
</dbReference>
<feature type="compositionally biased region" description="Basic and acidic residues" evidence="2">
    <location>
        <begin position="456"/>
        <end position="469"/>
    </location>
</feature>
<evidence type="ECO:0000259" key="4">
    <source>
        <dbReference type="Pfam" id="PF05649"/>
    </source>
</evidence>
<evidence type="ECO:0000256" key="3">
    <source>
        <dbReference type="SAM" id="Phobius"/>
    </source>
</evidence>
<dbReference type="PANTHER" id="PTHR11733">
    <property type="entry name" value="ZINC METALLOPROTEASE FAMILY M13 NEPRILYSIN-RELATED"/>
    <property type="match status" value="1"/>
</dbReference>
<evidence type="ECO:0000313" key="6">
    <source>
        <dbReference type="Proteomes" id="UP000821866"/>
    </source>
</evidence>
<feature type="transmembrane region" description="Helical" evidence="3">
    <location>
        <begin position="44"/>
        <end position="67"/>
    </location>
</feature>
<dbReference type="Gene3D" id="1.10.1380.10">
    <property type="entry name" value="Neutral endopeptidase , domain2"/>
    <property type="match status" value="1"/>
</dbReference>
<comment type="caution">
    <text evidence="5">The sequence shown here is derived from an EMBL/GenBank/DDBJ whole genome shotgun (WGS) entry which is preliminary data.</text>
</comment>
<dbReference type="SUPFAM" id="SSF55486">
    <property type="entry name" value="Metalloproteases ('zincins'), catalytic domain"/>
    <property type="match status" value="1"/>
</dbReference>
<dbReference type="InterPro" id="IPR042089">
    <property type="entry name" value="Peptidase_M13_dom_2"/>
</dbReference>
<dbReference type="Gene3D" id="3.40.390.10">
    <property type="entry name" value="Collagenase (Catalytic Domain)"/>
    <property type="match status" value="1"/>
</dbReference>
<evidence type="ECO:0000256" key="2">
    <source>
        <dbReference type="SAM" id="MobiDB-lite"/>
    </source>
</evidence>
<dbReference type="InterPro" id="IPR000718">
    <property type="entry name" value="Peptidase_M13"/>
</dbReference>
<dbReference type="GO" id="GO:0004222">
    <property type="term" value="F:metalloendopeptidase activity"/>
    <property type="evidence" value="ECO:0007669"/>
    <property type="project" value="InterPro"/>
</dbReference>
<organism evidence="5 6">
    <name type="scientific">Rhipicephalus microplus</name>
    <name type="common">Cattle tick</name>
    <name type="synonym">Boophilus microplus</name>
    <dbReference type="NCBI Taxonomy" id="6941"/>
    <lineage>
        <taxon>Eukaryota</taxon>
        <taxon>Metazoa</taxon>
        <taxon>Ecdysozoa</taxon>
        <taxon>Arthropoda</taxon>
        <taxon>Chelicerata</taxon>
        <taxon>Arachnida</taxon>
        <taxon>Acari</taxon>
        <taxon>Parasitiformes</taxon>
        <taxon>Ixodida</taxon>
        <taxon>Ixodoidea</taxon>
        <taxon>Ixodidae</taxon>
        <taxon>Rhipicephalinae</taxon>
        <taxon>Rhipicephalus</taxon>
        <taxon>Boophilus</taxon>
    </lineage>
</organism>
<evidence type="ECO:0000313" key="5">
    <source>
        <dbReference type="EMBL" id="KAH8022418.1"/>
    </source>
</evidence>
<gene>
    <name evidence="5" type="ORF">HPB51_024148</name>
</gene>
<comment type="similarity">
    <text evidence="1">Belongs to the peptidase M13 family.</text>
</comment>
<dbReference type="Proteomes" id="UP000821866">
    <property type="component" value="Chromosome 7"/>
</dbReference>
<feature type="region of interest" description="Disordered" evidence="2">
    <location>
        <begin position="447"/>
        <end position="476"/>
    </location>
</feature>
<dbReference type="PANTHER" id="PTHR11733:SF241">
    <property type="entry name" value="GH26575P-RELATED"/>
    <property type="match status" value="1"/>
</dbReference>
<feature type="domain" description="Peptidase M13 N-terminal" evidence="4">
    <location>
        <begin position="103"/>
        <end position="381"/>
    </location>
</feature>
<dbReference type="AlphaFoldDB" id="A0A9J6DJX1"/>
<evidence type="ECO:0000256" key="1">
    <source>
        <dbReference type="ARBA" id="ARBA00007357"/>
    </source>
</evidence>
<name>A0A9J6DJX1_RHIMP</name>